<evidence type="ECO:0000313" key="2">
    <source>
        <dbReference type="Proteomes" id="UP000215215"/>
    </source>
</evidence>
<evidence type="ECO:0000313" key="1">
    <source>
        <dbReference type="EMBL" id="OYD16194.1"/>
    </source>
</evidence>
<dbReference type="AlphaFoldDB" id="A0A235BVH6"/>
<name>A0A235BVH6_UNCW3</name>
<comment type="caution">
    <text evidence="1">The sequence shown here is derived from an EMBL/GenBank/DDBJ whole genome shotgun (WGS) entry which is preliminary data.</text>
</comment>
<proteinExistence type="predicted"/>
<dbReference type="EMBL" id="NOZQ01000080">
    <property type="protein sequence ID" value="OYD16194.1"/>
    <property type="molecule type" value="Genomic_DNA"/>
</dbReference>
<gene>
    <name evidence="1" type="ORF">CH333_03965</name>
</gene>
<protein>
    <submittedName>
        <fullName evidence="1">Uncharacterized protein</fullName>
    </submittedName>
</protein>
<reference evidence="1 2" key="1">
    <citation type="submission" date="2017-07" db="EMBL/GenBank/DDBJ databases">
        <title>Recovery of genomes from metagenomes via a dereplication, aggregation, and scoring strategy.</title>
        <authorList>
            <person name="Sieber C.M."/>
            <person name="Probst A.J."/>
            <person name="Sharrar A."/>
            <person name="Thomas B.C."/>
            <person name="Hess M."/>
            <person name="Tringe S.G."/>
            <person name="Banfield J.F."/>
        </authorList>
    </citation>
    <scope>NUCLEOTIDE SEQUENCE [LARGE SCALE GENOMIC DNA]</scope>
    <source>
        <strain evidence="1">JGI_Cruoil_03_44_89</strain>
    </source>
</reference>
<dbReference type="Proteomes" id="UP000215215">
    <property type="component" value="Unassembled WGS sequence"/>
</dbReference>
<sequence length="73" mass="8416">LKNIMGNLMNKKLKSLYQLIYSIAITTLWDIPKKLKIKNITAVGGIPLWRDILKCKNGFDSRYIGSLQLVFDF</sequence>
<organism evidence="1 2">
    <name type="scientific">candidate division WOR-3 bacterium JGI_Cruoil_03_44_89</name>
    <dbReference type="NCBI Taxonomy" id="1973748"/>
    <lineage>
        <taxon>Bacteria</taxon>
        <taxon>Bacteria division WOR-3</taxon>
    </lineage>
</organism>
<feature type="non-terminal residue" evidence="1">
    <location>
        <position position="1"/>
    </location>
</feature>
<accession>A0A235BVH6</accession>